<feature type="compositionally biased region" description="Polar residues" evidence="2">
    <location>
        <begin position="109"/>
        <end position="121"/>
    </location>
</feature>
<sequence>MAHRRGCSEPPVGLLDLEMKRAAMETTHSTAETPARSSRRIFDTQSLQSLDSLLSPSHLSSPSSPSYLPYIGKPFTSTIRRSSCPNLSSTASGKQKSRFYVTDLITEGRSPQSEASRSPSCISGEEPLPAPCTASPPTRKKLDGTESVFSSVASRRSTTLPQKSSAFASSKWTVRNGFSLPTSSSPSAHSSSPSPLSMSPSPSPSSSLVSSASSCSSSSSKSLPLSGETRIPEFMTASECSSKSSSDSLSSLLQSPVPCPVKRPISLPSSSSANRESPLLTKDTTPRITTPATSSRNSRPSLPAPREKTIPSPKLHRENRILHRATYSDSDLSTSSNGSNTLITCNPLPDPTTMTSQSSSPCSRSEFMARLQDLSLSCAIENNAIFNLINLAIENANPEEISKIHEQRRLFCQVIELQAQVASVGEELRLARQRNGRLEQELARYLVKQSKGR</sequence>
<evidence type="ECO:0000256" key="1">
    <source>
        <dbReference type="SAM" id="Coils"/>
    </source>
</evidence>
<evidence type="ECO:0000313" key="4">
    <source>
        <dbReference type="Proteomes" id="UP000825935"/>
    </source>
</evidence>
<keyword evidence="1" id="KW-0175">Coiled coil</keyword>
<evidence type="ECO:0000256" key="2">
    <source>
        <dbReference type="SAM" id="MobiDB-lite"/>
    </source>
</evidence>
<reference evidence="3" key="1">
    <citation type="submission" date="2021-08" db="EMBL/GenBank/DDBJ databases">
        <title>WGS assembly of Ceratopteris richardii.</title>
        <authorList>
            <person name="Marchant D.B."/>
            <person name="Chen G."/>
            <person name="Jenkins J."/>
            <person name="Shu S."/>
            <person name="Leebens-Mack J."/>
            <person name="Grimwood J."/>
            <person name="Schmutz J."/>
            <person name="Soltis P."/>
            <person name="Soltis D."/>
            <person name="Chen Z.-H."/>
        </authorList>
    </citation>
    <scope>NUCLEOTIDE SEQUENCE</scope>
    <source>
        <strain evidence="3">Whitten #5841</strain>
        <tissue evidence="3">Leaf</tissue>
    </source>
</reference>
<keyword evidence="4" id="KW-1185">Reference proteome</keyword>
<feature type="coiled-coil region" evidence="1">
    <location>
        <begin position="421"/>
        <end position="448"/>
    </location>
</feature>
<feature type="compositionally biased region" description="Polar residues" evidence="2">
    <location>
        <begin position="147"/>
        <end position="173"/>
    </location>
</feature>
<comment type="caution">
    <text evidence="3">The sequence shown here is derived from an EMBL/GenBank/DDBJ whole genome shotgun (WGS) entry which is preliminary data.</text>
</comment>
<name>A0A8T2TG25_CERRI</name>
<protein>
    <submittedName>
        <fullName evidence="3">Uncharacterized protein</fullName>
    </submittedName>
</protein>
<organism evidence="3 4">
    <name type="scientific">Ceratopteris richardii</name>
    <name type="common">Triangle waterfern</name>
    <dbReference type="NCBI Taxonomy" id="49495"/>
    <lineage>
        <taxon>Eukaryota</taxon>
        <taxon>Viridiplantae</taxon>
        <taxon>Streptophyta</taxon>
        <taxon>Embryophyta</taxon>
        <taxon>Tracheophyta</taxon>
        <taxon>Polypodiopsida</taxon>
        <taxon>Polypodiidae</taxon>
        <taxon>Polypodiales</taxon>
        <taxon>Pteridineae</taxon>
        <taxon>Pteridaceae</taxon>
        <taxon>Parkerioideae</taxon>
        <taxon>Ceratopteris</taxon>
    </lineage>
</organism>
<feature type="region of interest" description="Disordered" evidence="2">
    <location>
        <begin position="106"/>
        <end position="227"/>
    </location>
</feature>
<proteinExistence type="predicted"/>
<dbReference type="Proteomes" id="UP000825935">
    <property type="component" value="Chromosome 13"/>
</dbReference>
<feature type="region of interest" description="Disordered" evidence="2">
    <location>
        <begin position="23"/>
        <end position="44"/>
    </location>
</feature>
<feature type="compositionally biased region" description="Polar residues" evidence="2">
    <location>
        <begin position="26"/>
        <end position="36"/>
    </location>
</feature>
<feature type="compositionally biased region" description="Low complexity" evidence="2">
    <location>
        <begin position="179"/>
        <end position="226"/>
    </location>
</feature>
<gene>
    <name evidence="3" type="ORF">KP509_13G019700</name>
</gene>
<dbReference type="EMBL" id="CM035418">
    <property type="protein sequence ID" value="KAH7420736.1"/>
    <property type="molecule type" value="Genomic_DNA"/>
</dbReference>
<feature type="region of interest" description="Disordered" evidence="2">
    <location>
        <begin position="262"/>
        <end position="320"/>
    </location>
</feature>
<dbReference type="AlphaFoldDB" id="A0A8T2TG25"/>
<feature type="compositionally biased region" description="Polar residues" evidence="2">
    <location>
        <begin position="282"/>
        <end position="300"/>
    </location>
</feature>
<accession>A0A8T2TG25</accession>
<evidence type="ECO:0000313" key="3">
    <source>
        <dbReference type="EMBL" id="KAH7420736.1"/>
    </source>
</evidence>
<feature type="compositionally biased region" description="Basic and acidic residues" evidence="2">
    <location>
        <begin position="305"/>
        <end position="320"/>
    </location>
</feature>